<gene>
    <name evidence="2" type="ORF">ADIMK_2870</name>
</gene>
<keyword evidence="1" id="KW-0732">Signal</keyword>
<dbReference type="OrthoDB" id="5401788at2"/>
<organism evidence="2 3">
    <name type="scientific">Marinobacterium lacunae</name>
    <dbReference type="NCBI Taxonomy" id="1232683"/>
    <lineage>
        <taxon>Bacteria</taxon>
        <taxon>Pseudomonadati</taxon>
        <taxon>Pseudomonadota</taxon>
        <taxon>Gammaproteobacteria</taxon>
        <taxon>Oceanospirillales</taxon>
        <taxon>Oceanospirillaceae</taxon>
        <taxon>Marinobacterium</taxon>
    </lineage>
</organism>
<accession>A0A081FWT0</accession>
<dbReference type="PATRIC" id="fig|1232683.4.peg.2821"/>
<dbReference type="Gene3D" id="3.10.620.30">
    <property type="match status" value="1"/>
</dbReference>
<dbReference type="SUPFAM" id="SSF54001">
    <property type="entry name" value="Cysteine proteinases"/>
    <property type="match status" value="1"/>
</dbReference>
<dbReference type="PANTHER" id="PTHR39327:SF1">
    <property type="entry name" value="BLR5470 PROTEIN"/>
    <property type="match status" value="1"/>
</dbReference>
<protein>
    <recommendedName>
        <fullName evidence="4">T1SS associated transglutaminase-like cysteine proteinase LapP</fullName>
    </recommendedName>
</protein>
<proteinExistence type="predicted"/>
<dbReference type="Proteomes" id="UP000028252">
    <property type="component" value="Unassembled WGS sequence"/>
</dbReference>
<dbReference type="EMBL" id="JMQN01000042">
    <property type="protein sequence ID" value="KEA62985.1"/>
    <property type="molecule type" value="Genomic_DNA"/>
</dbReference>
<comment type="caution">
    <text evidence="2">The sequence shown here is derived from an EMBL/GenBank/DDBJ whole genome shotgun (WGS) entry which is preliminary data.</text>
</comment>
<dbReference type="STRING" id="1232683.ADIMK_2870"/>
<sequence length="225" mass="25936">MKTSLLTRMRRTRRTLCGFGLCALLCLPTTASAKSLVDFSPALLNRVEAKFGQKAVLRLNALKKLIETNQNMTEMQKVKEVNDFFNLVPYYTDIVHWHKEDYWATPFEKLTTFGGDCEDYAIAKYFSLRELGIPDDRMRIMYVKALNWNQAHMVLTYFPQPRSIPLVLDNLNPEILPANKRKDLVPVYSFNGDGLWLAKERGTGKRVGGSEKLGLWTDLQRRVEQ</sequence>
<feature type="signal peptide" evidence="1">
    <location>
        <begin position="1"/>
        <end position="33"/>
    </location>
</feature>
<name>A0A081FWT0_9GAMM</name>
<dbReference type="InterPro" id="IPR038765">
    <property type="entry name" value="Papain-like_cys_pep_sf"/>
</dbReference>
<dbReference type="Pfam" id="PF06035">
    <property type="entry name" value="Peptidase_C93"/>
    <property type="match status" value="1"/>
</dbReference>
<dbReference type="AlphaFoldDB" id="A0A081FWT0"/>
<dbReference type="RefSeq" id="WP_036189691.1">
    <property type="nucleotide sequence ID" value="NZ_JMQN01000042.1"/>
</dbReference>
<dbReference type="InterPro" id="IPR010319">
    <property type="entry name" value="Transglutaminase-like_Cys_pept"/>
</dbReference>
<evidence type="ECO:0000313" key="2">
    <source>
        <dbReference type="EMBL" id="KEA62985.1"/>
    </source>
</evidence>
<dbReference type="eggNOG" id="COG3672">
    <property type="taxonomic scope" value="Bacteria"/>
</dbReference>
<evidence type="ECO:0000313" key="3">
    <source>
        <dbReference type="Proteomes" id="UP000028252"/>
    </source>
</evidence>
<dbReference type="PANTHER" id="PTHR39327">
    <property type="match status" value="1"/>
</dbReference>
<evidence type="ECO:0008006" key="4">
    <source>
        <dbReference type="Google" id="ProtNLM"/>
    </source>
</evidence>
<feature type="chain" id="PRO_5001757479" description="T1SS associated transglutaminase-like cysteine proteinase LapP" evidence="1">
    <location>
        <begin position="34"/>
        <end position="225"/>
    </location>
</feature>
<evidence type="ECO:0000256" key="1">
    <source>
        <dbReference type="SAM" id="SignalP"/>
    </source>
</evidence>
<reference evidence="2 3" key="1">
    <citation type="submission" date="2014-04" db="EMBL/GenBank/DDBJ databases">
        <title>Marinobacterium kochiensis sp. nov., isolated from sediment sample collected from Kochi backwaters in Kerala, India.</title>
        <authorList>
            <person name="Singh A."/>
            <person name="Pinnaka A.K."/>
        </authorList>
    </citation>
    <scope>NUCLEOTIDE SEQUENCE [LARGE SCALE GENOMIC DNA]</scope>
    <source>
        <strain evidence="2 3">AK27</strain>
    </source>
</reference>
<keyword evidence="3" id="KW-1185">Reference proteome</keyword>